<organism evidence="1">
    <name type="scientific">Oryza meridionalis</name>
    <dbReference type="NCBI Taxonomy" id="40149"/>
    <lineage>
        <taxon>Eukaryota</taxon>
        <taxon>Viridiplantae</taxon>
        <taxon>Streptophyta</taxon>
        <taxon>Embryophyta</taxon>
        <taxon>Tracheophyta</taxon>
        <taxon>Spermatophyta</taxon>
        <taxon>Magnoliopsida</taxon>
        <taxon>Liliopsida</taxon>
        <taxon>Poales</taxon>
        <taxon>Poaceae</taxon>
        <taxon>BOP clade</taxon>
        <taxon>Oryzoideae</taxon>
        <taxon>Oryzeae</taxon>
        <taxon>Oryzinae</taxon>
        <taxon>Oryza</taxon>
    </lineage>
</organism>
<dbReference type="Proteomes" id="UP000008021">
    <property type="component" value="Chromosome 3"/>
</dbReference>
<dbReference type="EnsemblPlants" id="OMERI03G06510.1">
    <property type="protein sequence ID" value="OMERI03G06510.1"/>
    <property type="gene ID" value="OMERI03G06510"/>
</dbReference>
<dbReference type="AlphaFoldDB" id="A0A0E0CWH6"/>
<accession>A0A0E0CWH6</accession>
<dbReference type="HOGENOM" id="CLU_2964830_0_0_1"/>
<reference evidence="1" key="1">
    <citation type="submission" date="2015-04" db="UniProtKB">
        <authorList>
            <consortium name="EnsemblPlants"/>
        </authorList>
    </citation>
    <scope>IDENTIFICATION</scope>
</reference>
<evidence type="ECO:0000313" key="1">
    <source>
        <dbReference type="EnsemblPlants" id="OMERI03G06510.1"/>
    </source>
</evidence>
<protein>
    <submittedName>
        <fullName evidence="1">Uncharacterized protein</fullName>
    </submittedName>
</protein>
<dbReference type="Gramene" id="OMERI03G06510.1">
    <property type="protein sequence ID" value="OMERI03G06510.1"/>
    <property type="gene ID" value="OMERI03G06510"/>
</dbReference>
<keyword evidence="2" id="KW-1185">Reference proteome</keyword>
<name>A0A0E0CWH6_9ORYZ</name>
<sequence>MELQFATTKQHPAVQLACLVGALRAVPEKFRCLRNIGEVHALCLVRQPEVLLVWFGTLA</sequence>
<reference evidence="1" key="2">
    <citation type="submission" date="2018-05" db="EMBL/GenBank/DDBJ databases">
        <title>OmerRS3 (Oryza meridionalis Reference Sequence Version 3).</title>
        <authorList>
            <person name="Zhang J."/>
            <person name="Kudrna D."/>
            <person name="Lee S."/>
            <person name="Talag J."/>
            <person name="Welchert J."/>
            <person name="Wing R.A."/>
        </authorList>
    </citation>
    <scope>NUCLEOTIDE SEQUENCE [LARGE SCALE GENOMIC DNA]</scope>
    <source>
        <strain evidence="1">cv. OR44</strain>
    </source>
</reference>
<evidence type="ECO:0000313" key="2">
    <source>
        <dbReference type="Proteomes" id="UP000008021"/>
    </source>
</evidence>
<proteinExistence type="predicted"/>